<reference evidence="2" key="1">
    <citation type="submission" date="2016-01" db="EMBL/GenBank/DDBJ databases">
        <title>Reference transcriptome for the parasite Schistocephalus solidus: insights into the molecular evolution of parasitism.</title>
        <authorList>
            <person name="Hebert F.O."/>
            <person name="Grambauer S."/>
            <person name="Barber I."/>
            <person name="Landry C.R."/>
            <person name="Aubin-Horth N."/>
        </authorList>
    </citation>
    <scope>NUCLEOTIDE SEQUENCE</scope>
</reference>
<feature type="region of interest" description="Disordered" evidence="1">
    <location>
        <begin position="1"/>
        <end position="30"/>
    </location>
</feature>
<sequence>SKVALSAPTPPPPPPPPPAATSPSRGPNGPMSSWLVASWRGLFKRECAYQFVPISTEGYTGAGRPLATITTRPLSLSSCRPILPFQPFPPPAGLITRLLPSRPRLLCA</sequence>
<organism evidence="2">
    <name type="scientific">Schistocephalus solidus</name>
    <name type="common">Tapeworm</name>
    <dbReference type="NCBI Taxonomy" id="70667"/>
    <lineage>
        <taxon>Eukaryota</taxon>
        <taxon>Metazoa</taxon>
        <taxon>Spiralia</taxon>
        <taxon>Lophotrochozoa</taxon>
        <taxon>Platyhelminthes</taxon>
        <taxon>Cestoda</taxon>
        <taxon>Eucestoda</taxon>
        <taxon>Diphyllobothriidea</taxon>
        <taxon>Diphyllobothriidae</taxon>
        <taxon>Schistocephalus</taxon>
    </lineage>
</organism>
<dbReference type="EMBL" id="GEEE01001290">
    <property type="protein sequence ID" value="JAP61935.1"/>
    <property type="molecule type" value="Transcribed_RNA"/>
</dbReference>
<evidence type="ECO:0000256" key="1">
    <source>
        <dbReference type="SAM" id="MobiDB-lite"/>
    </source>
</evidence>
<accession>A0A0V0JAA7</accession>
<protein>
    <submittedName>
        <fullName evidence="2">Uncharacterized protein</fullName>
    </submittedName>
</protein>
<dbReference type="AlphaFoldDB" id="A0A0V0JAA7"/>
<feature type="compositionally biased region" description="Pro residues" evidence="1">
    <location>
        <begin position="8"/>
        <end position="20"/>
    </location>
</feature>
<proteinExistence type="predicted"/>
<evidence type="ECO:0000313" key="2">
    <source>
        <dbReference type="EMBL" id="JAP61935.1"/>
    </source>
</evidence>
<gene>
    <name evidence="2" type="ORF">TR97737</name>
</gene>
<feature type="non-terminal residue" evidence="2">
    <location>
        <position position="1"/>
    </location>
</feature>
<name>A0A0V0JAA7_SCHSO</name>